<proteinExistence type="predicted"/>
<dbReference type="PROSITE" id="PS51038">
    <property type="entry name" value="BAH"/>
    <property type="match status" value="1"/>
</dbReference>
<dbReference type="InterPro" id="IPR048924">
    <property type="entry name" value="BAHCC1-like_Tudor"/>
</dbReference>
<dbReference type="InterPro" id="IPR043151">
    <property type="entry name" value="BAH_sf"/>
</dbReference>
<dbReference type="Pfam" id="PF21744">
    <property type="entry name" value="BAHCC1-like_Tudor"/>
    <property type="match status" value="1"/>
</dbReference>
<dbReference type="InterPro" id="IPR052429">
    <property type="entry name" value="BAH_domain_protein"/>
</dbReference>
<feature type="compositionally biased region" description="Polar residues" evidence="1">
    <location>
        <begin position="71"/>
        <end position="95"/>
    </location>
</feature>
<feature type="compositionally biased region" description="Basic and acidic residues" evidence="1">
    <location>
        <begin position="7"/>
        <end position="18"/>
    </location>
</feature>
<dbReference type="AlphaFoldDB" id="A0A5K3EKJ6"/>
<reference evidence="3" key="1">
    <citation type="submission" date="2019-11" db="UniProtKB">
        <authorList>
            <consortium name="WormBaseParasite"/>
        </authorList>
    </citation>
    <scope>IDENTIFICATION</scope>
</reference>
<protein>
    <submittedName>
        <fullName evidence="3">BAH domain-containing protein</fullName>
    </submittedName>
</protein>
<feature type="region of interest" description="Disordered" evidence="1">
    <location>
        <begin position="1"/>
        <end position="116"/>
    </location>
</feature>
<dbReference type="Gene3D" id="2.30.30.140">
    <property type="match status" value="1"/>
</dbReference>
<accession>A0A5K3EKJ6</accession>
<dbReference type="InterPro" id="IPR001025">
    <property type="entry name" value="BAH_dom"/>
</dbReference>
<dbReference type="WBParaSite" id="MCU_001293-RA">
    <property type="protein sequence ID" value="MCU_001293-RA"/>
    <property type="gene ID" value="MCU_001293"/>
</dbReference>
<dbReference type="PANTHER" id="PTHR12505:SF24">
    <property type="entry name" value="PROTEIN WINGED EYE"/>
    <property type="match status" value="1"/>
</dbReference>
<feature type="compositionally biased region" description="Basic residues" evidence="1">
    <location>
        <begin position="96"/>
        <end position="108"/>
    </location>
</feature>
<name>A0A5K3EKJ6_MESCO</name>
<organism evidence="3">
    <name type="scientific">Mesocestoides corti</name>
    <name type="common">Flatworm</name>
    <dbReference type="NCBI Taxonomy" id="53468"/>
    <lineage>
        <taxon>Eukaryota</taxon>
        <taxon>Metazoa</taxon>
        <taxon>Spiralia</taxon>
        <taxon>Lophotrochozoa</taxon>
        <taxon>Platyhelminthes</taxon>
        <taxon>Cestoda</taxon>
        <taxon>Eucestoda</taxon>
        <taxon>Cyclophyllidea</taxon>
        <taxon>Mesocestoididae</taxon>
        <taxon>Mesocestoides</taxon>
    </lineage>
</organism>
<evidence type="ECO:0000259" key="2">
    <source>
        <dbReference type="PROSITE" id="PS51038"/>
    </source>
</evidence>
<dbReference type="PANTHER" id="PTHR12505">
    <property type="entry name" value="PHD FINGER TRANSCRIPTION FACTOR"/>
    <property type="match status" value="1"/>
</dbReference>
<dbReference type="Gene3D" id="2.30.30.490">
    <property type="match status" value="1"/>
</dbReference>
<evidence type="ECO:0000313" key="3">
    <source>
        <dbReference type="WBParaSite" id="MCU_001293-RA"/>
    </source>
</evidence>
<evidence type="ECO:0000256" key="1">
    <source>
        <dbReference type="SAM" id="MobiDB-lite"/>
    </source>
</evidence>
<feature type="domain" description="BAH" evidence="2">
    <location>
        <begin position="447"/>
        <end position="567"/>
    </location>
</feature>
<feature type="region of interest" description="Disordered" evidence="1">
    <location>
        <begin position="372"/>
        <end position="398"/>
    </location>
</feature>
<sequence length="627" mass="69179">MLSVSSRTERYHQPDRNSRGSSQFHQHSDSIDSLRATVDEPAPTLRLHEPLNVHVNSPSEDGTDFGGLTGLHSNKTTASVSPSTSSLATIDTSVSPHHRQQRQPHQRQRQNSSNHLIVPPVWHSAGIDEEDAEGDELQRPPTPDLRRIDLDLTDLSDGLRILIVEDTHLRAGTLYFEDTSLPYSSKLNSCEISRTRGCLIRLDQMEKVESPPTPTSLPRLNPNFLASSGKRRRLGEIRLEAWQVIQQAVLEVVPASPRQLPPGTRVCAAWSSTLANNLYPGFISEANANRPPLAKGCLPIDFDDGDHAEVPLHRIRMLPDHFANLTELVGATTANSNPGVKPATSPTIFGVAQQVHSSPVYPASIKVKRRESTSKRLHLANGGGSTSTEPSPPIRENDWLGDWQERKESIQNVKEPLEIIWKPRGKLRRKHNGMPCYKSLKRNKDGLIVTLGDVVKFNSGGNGQAYLGEVKLICVPRHGELSPLVYASWFYCPQEAGEDGKRVAGCEGAVFLTDHVDDNEANCIIGRVQIARNYSEFRLARQRINESSSLKDENKECHASDRQVLLPDDDLTSLSGSSGNDSGSDEALPAYFVAGKFDPLARRVITWDPDLSAELHLKTPPASPDVQ</sequence>
<dbReference type="GO" id="GO:0003682">
    <property type="term" value="F:chromatin binding"/>
    <property type="evidence" value="ECO:0007669"/>
    <property type="project" value="InterPro"/>
</dbReference>